<dbReference type="FunFam" id="1.10.286.20:FF:000001">
    <property type="entry name" value="Elongation factor Ts"/>
    <property type="match status" value="1"/>
</dbReference>
<evidence type="ECO:0000256" key="2">
    <source>
        <dbReference type="ARBA" id="ARBA00016956"/>
    </source>
</evidence>
<evidence type="ECO:0000259" key="8">
    <source>
        <dbReference type="Pfam" id="PF00889"/>
    </source>
</evidence>
<protein>
    <recommendedName>
        <fullName evidence="2 5">Elongation factor Ts</fullName>
        <shortName evidence="5">EF-Ts</shortName>
    </recommendedName>
</protein>
<dbReference type="InterPro" id="IPR036402">
    <property type="entry name" value="EF-Ts_dimer_sf"/>
</dbReference>
<dbReference type="Pfam" id="PF00889">
    <property type="entry name" value="EF_TS"/>
    <property type="match status" value="1"/>
</dbReference>
<dbReference type="PANTHER" id="PTHR11741:SF0">
    <property type="entry name" value="ELONGATION FACTOR TS, MITOCHONDRIAL"/>
    <property type="match status" value="1"/>
</dbReference>
<evidence type="ECO:0000313" key="9">
    <source>
        <dbReference type="EMBL" id="SNS98816.1"/>
    </source>
</evidence>
<dbReference type="InterPro" id="IPR009060">
    <property type="entry name" value="UBA-like_sf"/>
</dbReference>
<dbReference type="InterPro" id="IPR014039">
    <property type="entry name" value="Transl_elong_EFTs/EF1B_dimer"/>
</dbReference>
<dbReference type="AlphaFoldDB" id="A0A239IYG0"/>
<dbReference type="PROSITE" id="PS01126">
    <property type="entry name" value="EF_TS_1"/>
    <property type="match status" value="1"/>
</dbReference>
<accession>A0A239IYG0</accession>
<feature type="region of interest" description="Involved in Mg(2+) ion dislocation from EF-Tu" evidence="5">
    <location>
        <begin position="81"/>
        <end position="84"/>
    </location>
</feature>
<dbReference type="InterPro" id="IPR018101">
    <property type="entry name" value="Transl_elong_Ts_CS"/>
</dbReference>
<dbReference type="Gene3D" id="1.10.8.10">
    <property type="entry name" value="DNA helicase RuvA subunit, C-terminal domain"/>
    <property type="match status" value="1"/>
</dbReference>
<keyword evidence="10" id="KW-1185">Reference proteome</keyword>
<evidence type="ECO:0000256" key="7">
    <source>
        <dbReference type="RuleBase" id="RU000643"/>
    </source>
</evidence>
<dbReference type="Gene3D" id="3.30.479.20">
    <property type="entry name" value="Elongation factor Ts, dimerisation domain"/>
    <property type="match status" value="2"/>
</dbReference>
<keyword evidence="5" id="KW-0963">Cytoplasm</keyword>
<dbReference type="NCBIfam" id="TIGR00116">
    <property type="entry name" value="tsf"/>
    <property type="match status" value="1"/>
</dbReference>
<dbReference type="RefSeq" id="WP_089356629.1">
    <property type="nucleotide sequence ID" value="NZ_FZPD01000003.1"/>
</dbReference>
<evidence type="ECO:0000256" key="1">
    <source>
        <dbReference type="ARBA" id="ARBA00005532"/>
    </source>
</evidence>
<comment type="subcellular location">
    <subcellularLocation>
        <location evidence="5 7">Cytoplasm</location>
    </subcellularLocation>
</comment>
<comment type="similarity">
    <text evidence="1 5 6">Belongs to the EF-Ts family.</text>
</comment>
<dbReference type="Gene3D" id="1.10.286.20">
    <property type="match status" value="1"/>
</dbReference>
<sequence length="276" mass="29515">MAITAQDVNKLRQMTGAGMMDCKKALTEAEGDFDKAVELLRKKGQKVSASRADRETSEGVVFAKTNDAGTEGALIAFTCETDFVAKNDEFVQLGNQIAELAFAQKPANIEALNALSLGDLTVGEKIVELTGKIGEKLEVKAFEVVTGEAIVPYIHSNGKLGVMVSLSNTNGTSVEEAGKDVAMQIAAMNPVAVDKDGVDPSVVEKEIEIGKEQAKAEGKPDNIIEKIAMGKLNKFYKENTLLSQSFVKDSSQSVSQYLDSISKGLTVSEFKRVSIG</sequence>
<organism evidence="9 10">
    <name type="scientific">Ekhidna lutea</name>
    <dbReference type="NCBI Taxonomy" id="447679"/>
    <lineage>
        <taxon>Bacteria</taxon>
        <taxon>Pseudomonadati</taxon>
        <taxon>Bacteroidota</taxon>
        <taxon>Cytophagia</taxon>
        <taxon>Cytophagales</taxon>
        <taxon>Reichenbachiellaceae</taxon>
        <taxon>Ekhidna</taxon>
    </lineage>
</organism>
<evidence type="ECO:0000256" key="3">
    <source>
        <dbReference type="ARBA" id="ARBA00022768"/>
    </source>
</evidence>
<proteinExistence type="inferred from homology"/>
<dbReference type="OrthoDB" id="9808348at2"/>
<evidence type="ECO:0000256" key="5">
    <source>
        <dbReference type="HAMAP-Rule" id="MF_00050"/>
    </source>
</evidence>
<dbReference type="PROSITE" id="PS01127">
    <property type="entry name" value="EF_TS_2"/>
    <property type="match status" value="1"/>
</dbReference>
<dbReference type="PANTHER" id="PTHR11741">
    <property type="entry name" value="ELONGATION FACTOR TS"/>
    <property type="match status" value="1"/>
</dbReference>
<reference evidence="9 10" key="1">
    <citation type="submission" date="2017-06" db="EMBL/GenBank/DDBJ databases">
        <authorList>
            <person name="Kim H.J."/>
            <person name="Triplett B.A."/>
        </authorList>
    </citation>
    <scope>NUCLEOTIDE SEQUENCE [LARGE SCALE GENOMIC DNA]</scope>
    <source>
        <strain evidence="9 10">DSM 19307</strain>
    </source>
</reference>
<dbReference type="HAMAP" id="MF_00050">
    <property type="entry name" value="EF_Ts"/>
    <property type="match status" value="1"/>
</dbReference>
<dbReference type="InterPro" id="IPR001816">
    <property type="entry name" value="Transl_elong_EFTs/EF1B"/>
</dbReference>
<dbReference type="SUPFAM" id="SSF54713">
    <property type="entry name" value="Elongation factor Ts (EF-Ts), dimerisation domain"/>
    <property type="match status" value="2"/>
</dbReference>
<keyword evidence="4 5" id="KW-0648">Protein biosynthesis</keyword>
<dbReference type="Proteomes" id="UP000198393">
    <property type="component" value="Unassembled WGS sequence"/>
</dbReference>
<evidence type="ECO:0000256" key="6">
    <source>
        <dbReference type="RuleBase" id="RU000642"/>
    </source>
</evidence>
<keyword evidence="3 5" id="KW-0251">Elongation factor</keyword>
<dbReference type="GO" id="GO:0003746">
    <property type="term" value="F:translation elongation factor activity"/>
    <property type="evidence" value="ECO:0007669"/>
    <property type="project" value="UniProtKB-UniRule"/>
</dbReference>
<evidence type="ECO:0000256" key="4">
    <source>
        <dbReference type="ARBA" id="ARBA00022917"/>
    </source>
</evidence>
<evidence type="ECO:0000313" key="10">
    <source>
        <dbReference type="Proteomes" id="UP000198393"/>
    </source>
</evidence>
<dbReference type="CDD" id="cd14275">
    <property type="entry name" value="UBA_EF-Ts"/>
    <property type="match status" value="1"/>
</dbReference>
<dbReference type="SUPFAM" id="SSF46934">
    <property type="entry name" value="UBA-like"/>
    <property type="match status" value="1"/>
</dbReference>
<dbReference type="FunFam" id="1.10.8.10:FF:000001">
    <property type="entry name" value="Elongation factor Ts"/>
    <property type="match status" value="1"/>
</dbReference>
<name>A0A239IYG0_EKHLU</name>
<feature type="domain" description="Translation elongation factor EFTs/EF1B dimerisation" evidence="8">
    <location>
        <begin position="72"/>
        <end position="276"/>
    </location>
</feature>
<comment type="function">
    <text evidence="5 6">Associates with the EF-Tu.GDP complex and induces the exchange of GDP to GTP. It remains bound to the aminoacyl-tRNA.EF-Tu.GTP complex up to the GTP hydrolysis stage on the ribosome.</text>
</comment>
<dbReference type="GO" id="GO:0005737">
    <property type="term" value="C:cytoplasm"/>
    <property type="evidence" value="ECO:0007669"/>
    <property type="project" value="UniProtKB-SubCell"/>
</dbReference>
<gene>
    <name evidence="5" type="primary">tsf</name>
    <name evidence="9" type="ORF">SAMN05421640_1905</name>
</gene>
<dbReference type="EMBL" id="FZPD01000003">
    <property type="protein sequence ID" value="SNS98816.1"/>
    <property type="molecule type" value="Genomic_DNA"/>
</dbReference>